<comment type="caution">
    <text evidence="2">The sequence shown here is derived from an EMBL/GenBank/DDBJ whole genome shotgun (WGS) entry which is preliminary data.</text>
</comment>
<dbReference type="InterPro" id="IPR030395">
    <property type="entry name" value="GP_PDE_dom"/>
</dbReference>
<dbReference type="OrthoDB" id="384721at2"/>
<dbReference type="Gene3D" id="3.20.20.190">
    <property type="entry name" value="Phosphatidylinositol (PI) phosphodiesterase"/>
    <property type="match status" value="1"/>
</dbReference>
<dbReference type="AlphaFoldDB" id="A0A327S1D2"/>
<dbReference type="RefSeq" id="WP_083993857.1">
    <property type="nucleotide sequence ID" value="NZ_LZRN01000008.1"/>
</dbReference>
<proteinExistence type="predicted"/>
<evidence type="ECO:0000259" key="1">
    <source>
        <dbReference type="PROSITE" id="PS51704"/>
    </source>
</evidence>
<evidence type="ECO:0000313" key="2">
    <source>
        <dbReference type="EMBL" id="RAJ22468.1"/>
    </source>
</evidence>
<accession>A0A327S1D2</accession>
<keyword evidence="3" id="KW-1185">Reference proteome</keyword>
<protein>
    <submittedName>
        <fullName evidence="2">Glycerophosphoryl diester phosphodiesterase</fullName>
    </submittedName>
</protein>
<name>A0A327S1D2_9FLAO</name>
<evidence type="ECO:0000313" key="3">
    <source>
        <dbReference type="Proteomes" id="UP000248987"/>
    </source>
</evidence>
<dbReference type="Pfam" id="PF03009">
    <property type="entry name" value="GDPD"/>
    <property type="match status" value="1"/>
</dbReference>
<dbReference type="SUPFAM" id="SSF51695">
    <property type="entry name" value="PLC-like phosphodiesterases"/>
    <property type="match status" value="1"/>
</dbReference>
<organism evidence="2 3">
    <name type="scientific">Gelidibacter algens</name>
    <dbReference type="NCBI Taxonomy" id="49280"/>
    <lineage>
        <taxon>Bacteria</taxon>
        <taxon>Pseudomonadati</taxon>
        <taxon>Bacteroidota</taxon>
        <taxon>Flavobacteriia</taxon>
        <taxon>Flavobacteriales</taxon>
        <taxon>Flavobacteriaceae</taxon>
        <taxon>Gelidibacter</taxon>
    </lineage>
</organism>
<gene>
    <name evidence="2" type="ORF">LX77_02413</name>
</gene>
<sequence>MKTLKVLTALLFIFTISCKSNKTEKSTSKIHKIEVQGHRGDRGNLPENTIEGFLSALHKGVDVIELDVVISKDRKVVVSHEPYMSSLFMSKTSGDPILKTEEEHYNLYQMTYDSIKAFDSGSRGNANFAMQQKLKTYKPLLSDVFKTIETEIETKHLPRVKYNIEIKSNEEVYGIYQPQPDDFVSLVMQVVDDNQMESQIYIQSFDPVILNRVHKKYPHIEVAYLVSKSGIQTNMALLNFKPQIYSPNFKLLKTQKTVDSIKLLQMRVIPWTVNTDEDINQMLKLGVDGIITDYPERVIKVLK</sequence>
<dbReference type="EMBL" id="QLLQ01000009">
    <property type="protein sequence ID" value="RAJ22468.1"/>
    <property type="molecule type" value="Genomic_DNA"/>
</dbReference>
<dbReference type="PANTHER" id="PTHR46211">
    <property type="entry name" value="GLYCEROPHOSPHORYL DIESTER PHOSPHODIESTERASE"/>
    <property type="match status" value="1"/>
</dbReference>
<dbReference type="PROSITE" id="PS51704">
    <property type="entry name" value="GP_PDE"/>
    <property type="match status" value="1"/>
</dbReference>
<dbReference type="PANTHER" id="PTHR46211:SF14">
    <property type="entry name" value="GLYCEROPHOSPHODIESTER PHOSPHODIESTERASE"/>
    <property type="match status" value="1"/>
</dbReference>
<dbReference type="InterPro" id="IPR017946">
    <property type="entry name" value="PLC-like_Pdiesterase_TIM-brl"/>
</dbReference>
<reference evidence="2 3" key="1">
    <citation type="submission" date="2018-06" db="EMBL/GenBank/DDBJ databases">
        <title>Genomic Encyclopedia of Archaeal and Bacterial Type Strains, Phase II (KMG-II): from individual species to whole genera.</title>
        <authorList>
            <person name="Goeker M."/>
        </authorList>
    </citation>
    <scope>NUCLEOTIDE SEQUENCE [LARGE SCALE GENOMIC DNA]</scope>
    <source>
        <strain evidence="2 3">DSM 12408</strain>
    </source>
</reference>
<dbReference type="PROSITE" id="PS50007">
    <property type="entry name" value="PIPLC_X_DOMAIN"/>
    <property type="match status" value="1"/>
</dbReference>
<feature type="domain" description="GP-PDE" evidence="1">
    <location>
        <begin position="33"/>
        <end position="302"/>
    </location>
</feature>
<dbReference type="Proteomes" id="UP000248987">
    <property type="component" value="Unassembled WGS sequence"/>
</dbReference>
<dbReference type="GO" id="GO:0006629">
    <property type="term" value="P:lipid metabolic process"/>
    <property type="evidence" value="ECO:0007669"/>
    <property type="project" value="InterPro"/>
</dbReference>
<dbReference type="PROSITE" id="PS51257">
    <property type="entry name" value="PROKAR_LIPOPROTEIN"/>
    <property type="match status" value="1"/>
</dbReference>
<dbReference type="GO" id="GO:0008081">
    <property type="term" value="F:phosphoric diester hydrolase activity"/>
    <property type="evidence" value="ECO:0007669"/>
    <property type="project" value="InterPro"/>
</dbReference>